<accession>A0A2A4G1M4</accession>
<evidence type="ECO:0008006" key="4">
    <source>
        <dbReference type="Google" id="ProtNLM"/>
    </source>
</evidence>
<evidence type="ECO:0000313" key="3">
    <source>
        <dbReference type="Proteomes" id="UP000218934"/>
    </source>
</evidence>
<organism evidence="2 3">
    <name type="scientific">Rhizorhabdus dicambivorans</name>
    <dbReference type="NCBI Taxonomy" id="1850238"/>
    <lineage>
        <taxon>Bacteria</taxon>
        <taxon>Pseudomonadati</taxon>
        <taxon>Pseudomonadota</taxon>
        <taxon>Alphaproteobacteria</taxon>
        <taxon>Sphingomonadales</taxon>
        <taxon>Sphingomonadaceae</taxon>
        <taxon>Rhizorhabdus</taxon>
    </lineage>
</organism>
<dbReference type="Proteomes" id="UP000218934">
    <property type="component" value="Unassembled WGS sequence"/>
</dbReference>
<comment type="caution">
    <text evidence="2">The sequence shown here is derived from an EMBL/GenBank/DDBJ whole genome shotgun (WGS) entry which is preliminary data.</text>
</comment>
<protein>
    <recommendedName>
        <fullName evidence="4">Colicin transporter</fullName>
    </recommendedName>
</protein>
<dbReference type="EMBL" id="NWUF01000002">
    <property type="protein sequence ID" value="PCE43903.1"/>
    <property type="molecule type" value="Genomic_DNA"/>
</dbReference>
<dbReference type="RefSeq" id="WP_066961621.1">
    <property type="nucleotide sequence ID" value="NZ_CP023449.1"/>
</dbReference>
<dbReference type="OrthoDB" id="7391128at2"/>
<keyword evidence="3" id="KW-1185">Reference proteome</keyword>
<feature type="coiled-coil region" evidence="1">
    <location>
        <begin position="29"/>
        <end position="56"/>
    </location>
</feature>
<reference evidence="2 3" key="1">
    <citation type="submission" date="2017-09" db="EMBL/GenBank/DDBJ databases">
        <title>The Catabolism of 3,6-Dichlorosalicylic acid is Initiated by the Cytochrome P450 Monooxygenase DsmABC in Rhizorhabdus dicambivorans Ndbn-20.</title>
        <authorList>
            <person name="Na L."/>
        </authorList>
    </citation>
    <scope>NUCLEOTIDE SEQUENCE [LARGE SCALE GENOMIC DNA]</scope>
    <source>
        <strain evidence="2 3">Ndbn-20m</strain>
    </source>
</reference>
<name>A0A2A4G1M4_9SPHN</name>
<dbReference type="AlphaFoldDB" id="A0A2A4G1M4"/>
<evidence type="ECO:0000313" key="2">
    <source>
        <dbReference type="EMBL" id="PCE43903.1"/>
    </source>
</evidence>
<keyword evidence="1" id="KW-0175">Coiled coil</keyword>
<proteinExistence type="predicted"/>
<dbReference type="KEGG" id="rdi:CMV14_21160"/>
<gene>
    <name evidence="2" type="ORF">COO09_02990</name>
</gene>
<evidence type="ECO:0000256" key="1">
    <source>
        <dbReference type="SAM" id="Coils"/>
    </source>
</evidence>
<sequence>MITTRFKDVVWTGGICVAALSFYMVSQSVAAKRAELSGVERKIASTQQEIRQLRTEIDTRAGLAQIEKWNQNVYGLQAPGAEQFAMNSVRLVALTEPQPLPLDPAIVASHGAVSKVSYDRIEDGGANATTARTAAATPAPAAPAIAQPALRQANYVQPKPSALAPQAASPVREIAMRKPAKLTRLDDSFLEDIGDEGSAHARKGRP</sequence>